<reference evidence="2" key="1">
    <citation type="submission" date="2023-03" db="EMBL/GenBank/DDBJ databases">
        <title>Massive genome expansion in bonnet fungi (Mycena s.s.) driven by repeated elements and novel gene families across ecological guilds.</title>
        <authorList>
            <consortium name="Lawrence Berkeley National Laboratory"/>
            <person name="Harder C.B."/>
            <person name="Miyauchi S."/>
            <person name="Viragh M."/>
            <person name="Kuo A."/>
            <person name="Thoen E."/>
            <person name="Andreopoulos B."/>
            <person name="Lu D."/>
            <person name="Skrede I."/>
            <person name="Drula E."/>
            <person name="Henrissat B."/>
            <person name="Morin E."/>
            <person name="Kohler A."/>
            <person name="Barry K."/>
            <person name="LaButti K."/>
            <person name="Morin E."/>
            <person name="Salamov A."/>
            <person name="Lipzen A."/>
            <person name="Mereny Z."/>
            <person name="Hegedus B."/>
            <person name="Baldrian P."/>
            <person name="Stursova M."/>
            <person name="Weitz H."/>
            <person name="Taylor A."/>
            <person name="Grigoriev I.V."/>
            <person name="Nagy L.G."/>
            <person name="Martin F."/>
            <person name="Kauserud H."/>
        </authorList>
    </citation>
    <scope>NUCLEOTIDE SEQUENCE</scope>
    <source>
        <strain evidence="2">CBHHK188m</strain>
    </source>
</reference>
<dbReference type="AlphaFoldDB" id="A0AAD7K6C2"/>
<evidence type="ECO:0000313" key="3">
    <source>
        <dbReference type="Proteomes" id="UP001215280"/>
    </source>
</evidence>
<organism evidence="2 3">
    <name type="scientific">Mycena maculata</name>
    <dbReference type="NCBI Taxonomy" id="230809"/>
    <lineage>
        <taxon>Eukaryota</taxon>
        <taxon>Fungi</taxon>
        <taxon>Dikarya</taxon>
        <taxon>Basidiomycota</taxon>
        <taxon>Agaricomycotina</taxon>
        <taxon>Agaricomycetes</taxon>
        <taxon>Agaricomycetidae</taxon>
        <taxon>Agaricales</taxon>
        <taxon>Marasmiineae</taxon>
        <taxon>Mycenaceae</taxon>
        <taxon>Mycena</taxon>
    </lineage>
</organism>
<feature type="signal peptide" evidence="1">
    <location>
        <begin position="1"/>
        <end position="15"/>
    </location>
</feature>
<keyword evidence="3" id="KW-1185">Reference proteome</keyword>
<name>A0AAD7K6C2_9AGAR</name>
<comment type="caution">
    <text evidence="2">The sequence shown here is derived from an EMBL/GenBank/DDBJ whole genome shotgun (WGS) entry which is preliminary data.</text>
</comment>
<keyword evidence="1" id="KW-0732">Signal</keyword>
<feature type="chain" id="PRO_5042214568" description="Extracellular membrane protein CFEM domain-containing protein" evidence="1">
    <location>
        <begin position="16"/>
        <end position="221"/>
    </location>
</feature>
<evidence type="ECO:0000313" key="2">
    <source>
        <dbReference type="EMBL" id="KAJ7777663.1"/>
    </source>
</evidence>
<proteinExistence type="predicted"/>
<dbReference type="EMBL" id="JARJLG010000010">
    <property type="protein sequence ID" value="KAJ7777663.1"/>
    <property type="molecule type" value="Genomic_DNA"/>
</dbReference>
<evidence type="ECO:0008006" key="4">
    <source>
        <dbReference type="Google" id="ProtNLM"/>
    </source>
</evidence>
<dbReference type="Proteomes" id="UP001215280">
    <property type="component" value="Unassembled WGS sequence"/>
</dbReference>
<gene>
    <name evidence="2" type="ORF">DFH07DRAFT_12834</name>
</gene>
<sequence>MLILGLLTCALGASAASSSFSSTSFVSASQSGVSVGTSAGASRTVVGTSAGSGATVVGTSAGSSPIVVGTSIGTPTSSASLPSLSGVSSCVTNCLTVASSDAGCESIAAEDCFCTSTAAKTYTSAFLACLAACPSTPSAVVSAEGLVEQFCAAAATSTSLSFASFNPSSSVFSVPSTSGSASSSLGSPSASSGTRRVGAVMSVERVAGVVAGVLLGAVAVI</sequence>
<accession>A0AAD7K6C2</accession>
<evidence type="ECO:0000256" key="1">
    <source>
        <dbReference type="SAM" id="SignalP"/>
    </source>
</evidence>
<protein>
    <recommendedName>
        <fullName evidence="4">Extracellular membrane protein CFEM domain-containing protein</fullName>
    </recommendedName>
</protein>